<feature type="region of interest" description="Disordered" evidence="6">
    <location>
        <begin position="331"/>
        <end position="358"/>
    </location>
</feature>
<feature type="compositionally biased region" description="Basic residues" evidence="6">
    <location>
        <begin position="303"/>
        <end position="313"/>
    </location>
</feature>
<sequence length="399" mass="44381">MEMHTLLERASLGDDENRGPRLLITGITLMIIAVLVLTGRIYCRAVLLRRMGSDDWCMILATIVAIPILVTNCIGVMGGVGRHTWKTSIEAQKMAMGYVAMMHYFLALGLTKCSLLLFLIRLAPSTRLSKISWGIFYFVVAYTIAAFILSAVQCVPASFIWEVISEGNKVHAVCLPQRPLNFSLFPINIFTDIVIWLLPLRTIWSIQMPLRQKLVLLVIFSMGSMSVLAGILRLSSVETSLTTTDPMWDNMNLGIWSLVEVLIGIICGSAPAIKPLFSKFLPGLLGSSGAISDNSNNPDYNNRRNKSNRHSRHFPGSLSRQQTAYALRSVSTRRGSVMGDGNTSTERFGPRTRIEGPRTATKLDTTSETASEEYLRDGDIEREVIMKSTEVQVNFEERV</sequence>
<dbReference type="InterPro" id="IPR049326">
    <property type="entry name" value="Rhodopsin_dom_fungi"/>
</dbReference>
<feature type="transmembrane region" description="Helical" evidence="7">
    <location>
        <begin position="214"/>
        <end position="234"/>
    </location>
</feature>
<feature type="transmembrane region" description="Helical" evidence="7">
    <location>
        <begin position="55"/>
        <end position="81"/>
    </location>
</feature>
<evidence type="ECO:0000256" key="3">
    <source>
        <dbReference type="ARBA" id="ARBA00022989"/>
    </source>
</evidence>
<dbReference type="InParanoid" id="A0A3N4KEF5"/>
<dbReference type="PANTHER" id="PTHR33048:SF129">
    <property type="entry name" value="INTEGRAL MEMBRANE PROTEIN-RELATED"/>
    <property type="match status" value="1"/>
</dbReference>
<evidence type="ECO:0000259" key="8">
    <source>
        <dbReference type="Pfam" id="PF20684"/>
    </source>
</evidence>
<evidence type="ECO:0000256" key="2">
    <source>
        <dbReference type="ARBA" id="ARBA00022692"/>
    </source>
</evidence>
<feature type="transmembrane region" description="Helical" evidence="7">
    <location>
        <begin position="135"/>
        <end position="161"/>
    </location>
</feature>
<dbReference type="Pfam" id="PF20684">
    <property type="entry name" value="Fung_rhodopsin"/>
    <property type="match status" value="1"/>
</dbReference>
<dbReference type="GO" id="GO:0016020">
    <property type="term" value="C:membrane"/>
    <property type="evidence" value="ECO:0007669"/>
    <property type="project" value="UniProtKB-SubCell"/>
</dbReference>
<dbReference type="AlphaFoldDB" id="A0A3N4KEF5"/>
<keyword evidence="3 7" id="KW-1133">Transmembrane helix</keyword>
<protein>
    <recommendedName>
        <fullName evidence="8">Rhodopsin domain-containing protein</fullName>
    </recommendedName>
</protein>
<keyword evidence="10" id="KW-1185">Reference proteome</keyword>
<dbReference type="OrthoDB" id="2988756at2759"/>
<evidence type="ECO:0000313" key="10">
    <source>
        <dbReference type="Proteomes" id="UP000277580"/>
    </source>
</evidence>
<dbReference type="EMBL" id="ML119176">
    <property type="protein sequence ID" value="RPB07722.1"/>
    <property type="molecule type" value="Genomic_DNA"/>
</dbReference>
<evidence type="ECO:0000256" key="1">
    <source>
        <dbReference type="ARBA" id="ARBA00004141"/>
    </source>
</evidence>
<keyword evidence="4 7" id="KW-0472">Membrane</keyword>
<feature type="transmembrane region" description="Helical" evidence="7">
    <location>
        <begin position="22"/>
        <end position="43"/>
    </location>
</feature>
<dbReference type="InterPro" id="IPR052337">
    <property type="entry name" value="SAT4-like"/>
</dbReference>
<evidence type="ECO:0000256" key="6">
    <source>
        <dbReference type="SAM" id="MobiDB-lite"/>
    </source>
</evidence>
<accession>A0A3N4KEF5</accession>
<feature type="region of interest" description="Disordered" evidence="6">
    <location>
        <begin position="292"/>
        <end position="318"/>
    </location>
</feature>
<feature type="transmembrane region" description="Helical" evidence="7">
    <location>
        <begin position="101"/>
        <end position="123"/>
    </location>
</feature>
<proteinExistence type="inferred from homology"/>
<feature type="transmembrane region" description="Helical" evidence="7">
    <location>
        <begin position="181"/>
        <end position="202"/>
    </location>
</feature>
<keyword evidence="2 7" id="KW-0812">Transmembrane</keyword>
<feature type="domain" description="Rhodopsin" evidence="8">
    <location>
        <begin position="40"/>
        <end position="279"/>
    </location>
</feature>
<comment type="subcellular location">
    <subcellularLocation>
        <location evidence="1">Membrane</location>
        <topology evidence="1">Multi-pass membrane protein</topology>
    </subcellularLocation>
</comment>
<dbReference type="PANTHER" id="PTHR33048">
    <property type="entry name" value="PTH11-LIKE INTEGRAL MEMBRANE PROTEIN (AFU_ORTHOLOGUE AFUA_5G11245)"/>
    <property type="match status" value="1"/>
</dbReference>
<evidence type="ECO:0000256" key="5">
    <source>
        <dbReference type="ARBA" id="ARBA00038359"/>
    </source>
</evidence>
<dbReference type="STRING" id="1392247.A0A3N4KEF5"/>
<reference evidence="9 10" key="1">
    <citation type="journal article" date="2018" name="Nat. Ecol. Evol.">
        <title>Pezizomycetes genomes reveal the molecular basis of ectomycorrhizal truffle lifestyle.</title>
        <authorList>
            <person name="Murat C."/>
            <person name="Payen T."/>
            <person name="Noel B."/>
            <person name="Kuo A."/>
            <person name="Morin E."/>
            <person name="Chen J."/>
            <person name="Kohler A."/>
            <person name="Krizsan K."/>
            <person name="Balestrini R."/>
            <person name="Da Silva C."/>
            <person name="Montanini B."/>
            <person name="Hainaut M."/>
            <person name="Levati E."/>
            <person name="Barry K.W."/>
            <person name="Belfiori B."/>
            <person name="Cichocki N."/>
            <person name="Clum A."/>
            <person name="Dockter R.B."/>
            <person name="Fauchery L."/>
            <person name="Guy J."/>
            <person name="Iotti M."/>
            <person name="Le Tacon F."/>
            <person name="Lindquist E.A."/>
            <person name="Lipzen A."/>
            <person name="Malagnac F."/>
            <person name="Mello A."/>
            <person name="Molinier V."/>
            <person name="Miyauchi S."/>
            <person name="Poulain J."/>
            <person name="Riccioni C."/>
            <person name="Rubini A."/>
            <person name="Sitrit Y."/>
            <person name="Splivallo R."/>
            <person name="Traeger S."/>
            <person name="Wang M."/>
            <person name="Zifcakova L."/>
            <person name="Wipf D."/>
            <person name="Zambonelli A."/>
            <person name="Paolocci F."/>
            <person name="Nowrousian M."/>
            <person name="Ottonello S."/>
            <person name="Baldrian P."/>
            <person name="Spatafora J.W."/>
            <person name="Henrissat B."/>
            <person name="Nagy L.G."/>
            <person name="Aury J.M."/>
            <person name="Wincker P."/>
            <person name="Grigoriev I.V."/>
            <person name="Bonfante P."/>
            <person name="Martin F.M."/>
        </authorList>
    </citation>
    <scope>NUCLEOTIDE SEQUENCE [LARGE SCALE GENOMIC DNA]</scope>
    <source>
        <strain evidence="9 10">CCBAS932</strain>
    </source>
</reference>
<evidence type="ECO:0000256" key="7">
    <source>
        <dbReference type="SAM" id="Phobius"/>
    </source>
</evidence>
<comment type="similarity">
    <text evidence="5">Belongs to the SAT4 family.</text>
</comment>
<evidence type="ECO:0000313" key="9">
    <source>
        <dbReference type="EMBL" id="RPB07722.1"/>
    </source>
</evidence>
<organism evidence="9 10">
    <name type="scientific">Morchella conica CCBAS932</name>
    <dbReference type="NCBI Taxonomy" id="1392247"/>
    <lineage>
        <taxon>Eukaryota</taxon>
        <taxon>Fungi</taxon>
        <taxon>Dikarya</taxon>
        <taxon>Ascomycota</taxon>
        <taxon>Pezizomycotina</taxon>
        <taxon>Pezizomycetes</taxon>
        <taxon>Pezizales</taxon>
        <taxon>Morchellaceae</taxon>
        <taxon>Morchella</taxon>
    </lineage>
</organism>
<dbReference type="Proteomes" id="UP000277580">
    <property type="component" value="Unassembled WGS sequence"/>
</dbReference>
<gene>
    <name evidence="9" type="ORF">P167DRAFT_578962</name>
</gene>
<name>A0A3N4KEF5_9PEZI</name>
<evidence type="ECO:0000256" key="4">
    <source>
        <dbReference type="ARBA" id="ARBA00023136"/>
    </source>
</evidence>
<feature type="transmembrane region" description="Helical" evidence="7">
    <location>
        <begin position="254"/>
        <end position="273"/>
    </location>
</feature>